<accession>A0A2H0RLV0</accession>
<dbReference type="GO" id="GO:0016757">
    <property type="term" value="F:glycosyltransferase activity"/>
    <property type="evidence" value="ECO:0007669"/>
    <property type="project" value="InterPro"/>
</dbReference>
<reference evidence="4 5" key="1">
    <citation type="submission" date="2017-09" db="EMBL/GenBank/DDBJ databases">
        <title>Depth-based differentiation of microbial function through sediment-hosted aquifers and enrichment of novel symbionts in the deep terrestrial subsurface.</title>
        <authorList>
            <person name="Probst A.J."/>
            <person name="Ladd B."/>
            <person name="Jarett J.K."/>
            <person name="Geller-Mcgrath D.E."/>
            <person name="Sieber C.M."/>
            <person name="Emerson J.B."/>
            <person name="Anantharaman K."/>
            <person name="Thomas B.C."/>
            <person name="Malmstrom R."/>
            <person name="Stieglmeier M."/>
            <person name="Klingl A."/>
            <person name="Woyke T."/>
            <person name="Ryan C.M."/>
            <person name="Banfield J.F."/>
        </authorList>
    </citation>
    <scope>NUCLEOTIDE SEQUENCE [LARGE SCALE GENOMIC DNA]</scope>
    <source>
        <strain evidence="4">CG10_big_fil_rev_8_21_14_0_10_50_16</strain>
    </source>
</reference>
<comment type="caution">
    <text evidence="4">The sequence shown here is derived from an EMBL/GenBank/DDBJ whole genome shotgun (WGS) entry which is preliminary data.</text>
</comment>
<evidence type="ECO:0000313" key="5">
    <source>
        <dbReference type="Proteomes" id="UP000230084"/>
    </source>
</evidence>
<dbReference type="Pfam" id="PF00534">
    <property type="entry name" value="Glycos_transf_1"/>
    <property type="match status" value="1"/>
</dbReference>
<dbReference type="InterPro" id="IPR028098">
    <property type="entry name" value="Glyco_trans_4-like_N"/>
</dbReference>
<feature type="domain" description="Glycosyl transferase family 1" evidence="2">
    <location>
        <begin position="198"/>
        <end position="355"/>
    </location>
</feature>
<feature type="domain" description="Glycosyltransferase subfamily 4-like N-terminal" evidence="3">
    <location>
        <begin position="16"/>
        <end position="179"/>
    </location>
</feature>
<gene>
    <name evidence="4" type="ORF">COV06_03650</name>
</gene>
<organism evidence="4 5">
    <name type="scientific">Candidatus Uhrbacteria bacterium CG10_big_fil_rev_8_21_14_0_10_50_16</name>
    <dbReference type="NCBI Taxonomy" id="1975039"/>
    <lineage>
        <taxon>Bacteria</taxon>
        <taxon>Candidatus Uhriibacteriota</taxon>
    </lineage>
</organism>
<name>A0A2H0RLV0_9BACT</name>
<evidence type="ECO:0008006" key="6">
    <source>
        <dbReference type="Google" id="ProtNLM"/>
    </source>
</evidence>
<dbReference type="Proteomes" id="UP000230084">
    <property type="component" value="Unassembled WGS sequence"/>
</dbReference>
<evidence type="ECO:0000313" key="4">
    <source>
        <dbReference type="EMBL" id="PIR47519.1"/>
    </source>
</evidence>
<sequence>MKIAIDIQSLYGTTPSGVGHYVLETIQAMHPDEHTQLVFFSRGWKPLALPSSLQLLPHVRHIHRRIPNKLINSAIALGFVSLEHLLGESVDVVWYPNTGYLPRTQIPTVVTVHDLAWVLLSETYNQLHHVRYRITRARTTLQHATKVIAVSDHSQHDLFTAFGRSPQNCKTILHGLDHTQFQERKRPDDTTRKQRLGITHPYLLSLATCEPRKNLVSLVESYNQLRTQGHTEHLVLAGGRGWKRRALDSAINRSPYKQDIHVLGFVDDTDRPALLRGATALVLPSRYEGFGMQITEAMACGTPVITARNSSLLEVGSDAVLSVRAMNANELTQTIDQLLRDPQLQAELRTRGIEQAKQFTWNLCAQETLNYLKQEPPTK</sequence>
<keyword evidence="1" id="KW-0808">Transferase</keyword>
<evidence type="ECO:0000259" key="2">
    <source>
        <dbReference type="Pfam" id="PF00534"/>
    </source>
</evidence>
<dbReference type="Gene3D" id="3.40.50.2000">
    <property type="entry name" value="Glycogen Phosphorylase B"/>
    <property type="match status" value="2"/>
</dbReference>
<dbReference type="PANTHER" id="PTHR46401">
    <property type="entry name" value="GLYCOSYLTRANSFERASE WBBK-RELATED"/>
    <property type="match status" value="1"/>
</dbReference>
<dbReference type="Pfam" id="PF13439">
    <property type="entry name" value="Glyco_transf_4"/>
    <property type="match status" value="1"/>
</dbReference>
<dbReference type="PANTHER" id="PTHR46401:SF2">
    <property type="entry name" value="GLYCOSYLTRANSFERASE WBBK-RELATED"/>
    <property type="match status" value="1"/>
</dbReference>
<proteinExistence type="predicted"/>
<dbReference type="SUPFAM" id="SSF53756">
    <property type="entry name" value="UDP-Glycosyltransferase/glycogen phosphorylase"/>
    <property type="match status" value="1"/>
</dbReference>
<dbReference type="AlphaFoldDB" id="A0A2H0RLV0"/>
<dbReference type="GO" id="GO:0009103">
    <property type="term" value="P:lipopolysaccharide biosynthetic process"/>
    <property type="evidence" value="ECO:0007669"/>
    <property type="project" value="TreeGrafter"/>
</dbReference>
<dbReference type="EMBL" id="PCYM01000006">
    <property type="protein sequence ID" value="PIR47519.1"/>
    <property type="molecule type" value="Genomic_DNA"/>
</dbReference>
<protein>
    <recommendedName>
        <fullName evidence="6">Glycosyltransferase family 1 protein</fullName>
    </recommendedName>
</protein>
<dbReference type="CDD" id="cd03809">
    <property type="entry name" value="GT4_MtfB-like"/>
    <property type="match status" value="1"/>
</dbReference>
<dbReference type="InterPro" id="IPR001296">
    <property type="entry name" value="Glyco_trans_1"/>
</dbReference>
<evidence type="ECO:0000259" key="3">
    <source>
        <dbReference type="Pfam" id="PF13439"/>
    </source>
</evidence>
<evidence type="ECO:0000256" key="1">
    <source>
        <dbReference type="ARBA" id="ARBA00022679"/>
    </source>
</evidence>